<organism evidence="1 2">
    <name type="scientific">Pleurodeles waltl</name>
    <name type="common">Iberian ribbed newt</name>
    <dbReference type="NCBI Taxonomy" id="8319"/>
    <lineage>
        <taxon>Eukaryota</taxon>
        <taxon>Metazoa</taxon>
        <taxon>Chordata</taxon>
        <taxon>Craniata</taxon>
        <taxon>Vertebrata</taxon>
        <taxon>Euteleostomi</taxon>
        <taxon>Amphibia</taxon>
        <taxon>Batrachia</taxon>
        <taxon>Caudata</taxon>
        <taxon>Salamandroidea</taxon>
        <taxon>Salamandridae</taxon>
        <taxon>Pleurodelinae</taxon>
        <taxon>Pleurodeles</taxon>
    </lineage>
</organism>
<dbReference type="AlphaFoldDB" id="A0AAV7NFT1"/>
<gene>
    <name evidence="1" type="ORF">NDU88_003157</name>
</gene>
<reference evidence="1" key="1">
    <citation type="journal article" date="2022" name="bioRxiv">
        <title>Sequencing and chromosome-scale assembly of the giantPleurodeles waltlgenome.</title>
        <authorList>
            <person name="Brown T."/>
            <person name="Elewa A."/>
            <person name="Iarovenko S."/>
            <person name="Subramanian E."/>
            <person name="Araus A.J."/>
            <person name="Petzold A."/>
            <person name="Susuki M."/>
            <person name="Suzuki K.-i.T."/>
            <person name="Hayashi T."/>
            <person name="Toyoda A."/>
            <person name="Oliveira C."/>
            <person name="Osipova E."/>
            <person name="Leigh N.D."/>
            <person name="Simon A."/>
            <person name="Yun M.H."/>
        </authorList>
    </citation>
    <scope>NUCLEOTIDE SEQUENCE</scope>
    <source>
        <strain evidence="1">20211129_DDA</strain>
        <tissue evidence="1">Liver</tissue>
    </source>
</reference>
<dbReference type="Proteomes" id="UP001066276">
    <property type="component" value="Chromosome 8"/>
</dbReference>
<evidence type="ECO:0000313" key="1">
    <source>
        <dbReference type="EMBL" id="KAJ1114927.1"/>
    </source>
</evidence>
<dbReference type="EMBL" id="JANPWB010000012">
    <property type="protein sequence ID" value="KAJ1114927.1"/>
    <property type="molecule type" value="Genomic_DNA"/>
</dbReference>
<protein>
    <submittedName>
        <fullName evidence="1">Uncharacterized protein</fullName>
    </submittedName>
</protein>
<name>A0AAV7NFT1_PLEWA</name>
<comment type="caution">
    <text evidence="1">The sequence shown here is derived from an EMBL/GenBank/DDBJ whole genome shotgun (WGS) entry which is preliminary data.</text>
</comment>
<proteinExistence type="predicted"/>
<sequence length="214" mass="24257">MHQNPARSLTGAGDCRETVCCLRSGHARKRSPEDQACSKTTWSGLDLKWRQGVADGAHGRQLGWDICDPSVQERRATPHPLPQESRGLRVDKATRGWQAVSRRWEGKGSEEQQRVVAGRGAEAVPRAPGVCRLDRARRARQAQKTRERLLGLPGPPLKCSWGLREQWGAQPPHLQPDWRGARQQERRPEWLQVTYIEWRGRRTVGFAVDSPWPS</sequence>
<keyword evidence="2" id="KW-1185">Reference proteome</keyword>
<evidence type="ECO:0000313" key="2">
    <source>
        <dbReference type="Proteomes" id="UP001066276"/>
    </source>
</evidence>
<accession>A0AAV7NFT1</accession>